<keyword evidence="3" id="KW-1185">Reference proteome</keyword>
<evidence type="ECO:0000256" key="1">
    <source>
        <dbReference type="SAM" id="Phobius"/>
    </source>
</evidence>
<dbReference type="AlphaFoldDB" id="A0A6A6AI36"/>
<dbReference type="GeneID" id="54402914"/>
<evidence type="ECO:0000313" key="2">
    <source>
        <dbReference type="EMBL" id="KAF2131609.1"/>
    </source>
</evidence>
<gene>
    <name evidence="2" type="ORF">P153DRAFT_199625</name>
</gene>
<dbReference type="RefSeq" id="XP_033525996.1">
    <property type="nucleotide sequence ID" value="XM_033662482.1"/>
</dbReference>
<keyword evidence="1" id="KW-0472">Membrane</keyword>
<accession>A0A6A6AI36</accession>
<dbReference type="Proteomes" id="UP000799771">
    <property type="component" value="Unassembled WGS sequence"/>
</dbReference>
<dbReference type="Pfam" id="PF12716">
    <property type="entry name" value="Apq12"/>
    <property type="match status" value="1"/>
</dbReference>
<feature type="transmembrane region" description="Helical" evidence="1">
    <location>
        <begin position="44"/>
        <end position="66"/>
    </location>
</feature>
<keyword evidence="1" id="KW-0812">Transmembrane</keyword>
<proteinExistence type="predicted"/>
<evidence type="ECO:0000313" key="3">
    <source>
        <dbReference type="Proteomes" id="UP000799771"/>
    </source>
</evidence>
<feature type="transmembrane region" description="Helical" evidence="1">
    <location>
        <begin position="78"/>
        <end position="101"/>
    </location>
</feature>
<dbReference type="OrthoDB" id="3559694at2759"/>
<evidence type="ECO:0008006" key="4">
    <source>
        <dbReference type="Google" id="ProtNLM"/>
    </source>
</evidence>
<name>A0A6A6AI36_9PLEO</name>
<dbReference type="EMBL" id="ML977502">
    <property type="protein sequence ID" value="KAF2131609.1"/>
    <property type="molecule type" value="Genomic_DNA"/>
</dbReference>
<organism evidence="2 3">
    <name type="scientific">Dothidotthia symphoricarpi CBS 119687</name>
    <dbReference type="NCBI Taxonomy" id="1392245"/>
    <lineage>
        <taxon>Eukaryota</taxon>
        <taxon>Fungi</taxon>
        <taxon>Dikarya</taxon>
        <taxon>Ascomycota</taxon>
        <taxon>Pezizomycotina</taxon>
        <taxon>Dothideomycetes</taxon>
        <taxon>Pleosporomycetidae</taxon>
        <taxon>Pleosporales</taxon>
        <taxon>Dothidotthiaceae</taxon>
        <taxon>Dothidotthia</taxon>
    </lineage>
</organism>
<sequence>MEVIQDYITLLPTVLPASLASPILKFVTTSFGITQTLQSHLAPFLTRVITQPDVASIFALLVVFFISMKILDMMYRAVIFWVRMVFRLALLGAVVVLGLWVHNRGVDGFVADVQGLGEKWTGEYQRYSGEVKKFQAQKEDQIRMQAANKGRGYGR</sequence>
<keyword evidence="1" id="KW-1133">Transmembrane helix</keyword>
<protein>
    <recommendedName>
        <fullName evidence="4">Nuclear pore assembly and biogenesis-domain-containing protein</fullName>
    </recommendedName>
</protein>
<dbReference type="InterPro" id="IPR024316">
    <property type="entry name" value="APQ12"/>
</dbReference>
<reference evidence="2" key="1">
    <citation type="journal article" date="2020" name="Stud. Mycol.">
        <title>101 Dothideomycetes genomes: a test case for predicting lifestyles and emergence of pathogens.</title>
        <authorList>
            <person name="Haridas S."/>
            <person name="Albert R."/>
            <person name="Binder M."/>
            <person name="Bloem J."/>
            <person name="Labutti K."/>
            <person name="Salamov A."/>
            <person name="Andreopoulos B."/>
            <person name="Baker S."/>
            <person name="Barry K."/>
            <person name="Bills G."/>
            <person name="Bluhm B."/>
            <person name="Cannon C."/>
            <person name="Castanera R."/>
            <person name="Culley D."/>
            <person name="Daum C."/>
            <person name="Ezra D."/>
            <person name="Gonzalez J."/>
            <person name="Henrissat B."/>
            <person name="Kuo A."/>
            <person name="Liang C."/>
            <person name="Lipzen A."/>
            <person name="Lutzoni F."/>
            <person name="Magnuson J."/>
            <person name="Mondo S."/>
            <person name="Nolan M."/>
            <person name="Ohm R."/>
            <person name="Pangilinan J."/>
            <person name="Park H.-J."/>
            <person name="Ramirez L."/>
            <person name="Alfaro M."/>
            <person name="Sun H."/>
            <person name="Tritt A."/>
            <person name="Yoshinaga Y."/>
            <person name="Zwiers L.-H."/>
            <person name="Turgeon B."/>
            <person name="Goodwin S."/>
            <person name="Spatafora J."/>
            <person name="Crous P."/>
            <person name="Grigoriev I."/>
        </authorList>
    </citation>
    <scope>NUCLEOTIDE SEQUENCE</scope>
    <source>
        <strain evidence="2">CBS 119687</strain>
    </source>
</reference>